<keyword evidence="9" id="KW-0677">Repeat</keyword>
<comment type="caution">
    <text evidence="18">The sequence shown here is derived from an EMBL/GenBank/DDBJ whole genome shotgun (WGS) entry which is preliminary data.</text>
</comment>
<evidence type="ECO:0000256" key="3">
    <source>
        <dbReference type="ARBA" id="ARBA00022543"/>
    </source>
</evidence>
<evidence type="ECO:0000259" key="16">
    <source>
        <dbReference type="PROSITE" id="PS50112"/>
    </source>
</evidence>
<evidence type="ECO:0000256" key="6">
    <source>
        <dbReference type="ARBA" id="ARBA00022630"/>
    </source>
</evidence>
<evidence type="ECO:0000256" key="1">
    <source>
        <dbReference type="ARBA" id="ARBA00000085"/>
    </source>
</evidence>
<dbReference type="PROSITE" id="PS50113">
    <property type="entry name" value="PAC"/>
    <property type="match status" value="1"/>
</dbReference>
<proteinExistence type="predicted"/>
<dbReference type="Gene3D" id="3.30.450.20">
    <property type="entry name" value="PAS domain"/>
    <property type="match status" value="1"/>
</dbReference>
<keyword evidence="5" id="KW-0716">Sensory transduction</keyword>
<keyword evidence="12" id="KW-0067">ATP-binding</keyword>
<keyword evidence="10" id="KW-0547">Nucleotide-binding</keyword>
<evidence type="ECO:0000313" key="19">
    <source>
        <dbReference type="Proteomes" id="UP001243009"/>
    </source>
</evidence>
<keyword evidence="11 18" id="KW-0418">Kinase</keyword>
<accession>A0ABT9EAD4</accession>
<dbReference type="NCBIfam" id="TIGR00229">
    <property type="entry name" value="sensory_box"/>
    <property type="match status" value="1"/>
</dbReference>
<organism evidence="18 19">
    <name type="scientific">Paracraurococcus lichenis</name>
    <dbReference type="NCBI Taxonomy" id="3064888"/>
    <lineage>
        <taxon>Bacteria</taxon>
        <taxon>Pseudomonadati</taxon>
        <taxon>Pseudomonadota</taxon>
        <taxon>Alphaproteobacteria</taxon>
        <taxon>Acetobacterales</taxon>
        <taxon>Roseomonadaceae</taxon>
        <taxon>Paracraurococcus</taxon>
    </lineage>
</organism>
<evidence type="ECO:0000256" key="10">
    <source>
        <dbReference type="ARBA" id="ARBA00022741"/>
    </source>
</evidence>
<dbReference type="Pfam" id="PF07536">
    <property type="entry name" value="HWE_HK"/>
    <property type="match status" value="1"/>
</dbReference>
<evidence type="ECO:0000313" key="18">
    <source>
        <dbReference type="EMBL" id="MDO9713015.1"/>
    </source>
</evidence>
<feature type="domain" description="PAS" evidence="16">
    <location>
        <begin position="29"/>
        <end position="104"/>
    </location>
</feature>
<reference evidence="18 19" key="1">
    <citation type="submission" date="2023-08" db="EMBL/GenBank/DDBJ databases">
        <title>The draft genome sequence of Paracraurococcus sp. LOR1-02.</title>
        <authorList>
            <person name="Kingkaew E."/>
            <person name="Tanasupawat S."/>
        </authorList>
    </citation>
    <scope>NUCLEOTIDE SEQUENCE [LARGE SCALE GENOMIC DNA]</scope>
    <source>
        <strain evidence="18 19">LOR1-02</strain>
    </source>
</reference>
<dbReference type="SMART" id="SM00911">
    <property type="entry name" value="HWE_HK"/>
    <property type="match status" value="1"/>
</dbReference>
<evidence type="ECO:0000256" key="11">
    <source>
        <dbReference type="ARBA" id="ARBA00022777"/>
    </source>
</evidence>
<dbReference type="PANTHER" id="PTHR41523:SF8">
    <property type="entry name" value="ETHYLENE RESPONSE SENSOR PROTEIN"/>
    <property type="match status" value="1"/>
</dbReference>
<dbReference type="CDD" id="cd00130">
    <property type="entry name" value="PAS"/>
    <property type="match status" value="1"/>
</dbReference>
<dbReference type="Gene3D" id="3.30.565.10">
    <property type="entry name" value="Histidine kinase-like ATPase, C-terminal domain"/>
    <property type="match status" value="1"/>
</dbReference>
<evidence type="ECO:0000259" key="17">
    <source>
        <dbReference type="PROSITE" id="PS50113"/>
    </source>
</evidence>
<comment type="catalytic activity">
    <reaction evidence="1">
        <text>ATP + protein L-histidine = ADP + protein N-phospho-L-histidine.</text>
        <dbReference type="EC" id="2.7.13.3"/>
    </reaction>
</comment>
<dbReference type="PROSITE" id="PS50112">
    <property type="entry name" value="PAS"/>
    <property type="match status" value="1"/>
</dbReference>
<dbReference type="InterPro" id="IPR000014">
    <property type="entry name" value="PAS"/>
</dbReference>
<keyword evidence="7" id="KW-0288">FMN</keyword>
<dbReference type="PANTHER" id="PTHR41523">
    <property type="entry name" value="TWO-COMPONENT SYSTEM SENSOR PROTEIN"/>
    <property type="match status" value="1"/>
</dbReference>
<evidence type="ECO:0000256" key="2">
    <source>
        <dbReference type="ARBA" id="ARBA00012438"/>
    </source>
</evidence>
<keyword evidence="8" id="KW-0808">Transferase</keyword>
<dbReference type="RefSeq" id="WP_305107875.1">
    <property type="nucleotide sequence ID" value="NZ_JAUTWS010000066.1"/>
</dbReference>
<protein>
    <recommendedName>
        <fullName evidence="2">histidine kinase</fullName>
        <ecNumber evidence="2">2.7.13.3</ecNumber>
    </recommendedName>
</protein>
<evidence type="ECO:0000256" key="15">
    <source>
        <dbReference type="ARBA" id="ARBA00023170"/>
    </source>
</evidence>
<evidence type="ECO:0000256" key="13">
    <source>
        <dbReference type="ARBA" id="ARBA00022991"/>
    </source>
</evidence>
<dbReference type="InterPro" id="IPR000700">
    <property type="entry name" value="PAS-assoc_C"/>
</dbReference>
<sequence>MTKPKVEGERVEVGPGQPCAEEAASVYPDTALLQVAYDAIGEAIVITGPDLDPPSPRIEYVNAGFVRLTGYAREEVVGRSPRFLQGPKTDRAVLDRLRAALKAGVPFQDATVNYRKDGTEYLVEWLITPVRNATGQVSHWVAVQRDITERQEAEDHLRRLLHEVNHRVNNTLSAVQSLAAQTLRDASCDSAVRTGFMARLLALSRVHQILVQEHWAGASLRQLAEAQLAPYLKGKAAQVHVEGPEVWLRPGAAVTLGLALHELAVNAAAYGALSVASGQVSLCWSVGAVTGEERLHVRWTEVDGPSMQAPPTHRGFGTRLLERGLTGELQATTRLRFEPEGLRCDIDMPLPAVVGEMP</sequence>
<evidence type="ECO:0000256" key="8">
    <source>
        <dbReference type="ARBA" id="ARBA00022679"/>
    </source>
</evidence>
<dbReference type="EC" id="2.7.13.3" evidence="2"/>
<evidence type="ECO:0000256" key="7">
    <source>
        <dbReference type="ARBA" id="ARBA00022643"/>
    </source>
</evidence>
<dbReference type="InterPro" id="IPR011102">
    <property type="entry name" value="Sig_transdc_His_kinase_HWE"/>
</dbReference>
<evidence type="ECO:0000256" key="4">
    <source>
        <dbReference type="ARBA" id="ARBA00022553"/>
    </source>
</evidence>
<dbReference type="InterPro" id="IPR036890">
    <property type="entry name" value="HATPase_C_sf"/>
</dbReference>
<evidence type="ECO:0000256" key="12">
    <source>
        <dbReference type="ARBA" id="ARBA00022840"/>
    </source>
</evidence>
<dbReference type="GO" id="GO:0016301">
    <property type="term" value="F:kinase activity"/>
    <property type="evidence" value="ECO:0007669"/>
    <property type="project" value="UniProtKB-KW"/>
</dbReference>
<keyword evidence="14" id="KW-0843">Virulence</keyword>
<dbReference type="Proteomes" id="UP001243009">
    <property type="component" value="Unassembled WGS sequence"/>
</dbReference>
<keyword evidence="6" id="KW-0285">Flavoprotein</keyword>
<keyword evidence="19" id="KW-1185">Reference proteome</keyword>
<dbReference type="Pfam" id="PF13426">
    <property type="entry name" value="PAS_9"/>
    <property type="match status" value="1"/>
</dbReference>
<keyword evidence="3" id="KW-0600">Photoreceptor protein</keyword>
<keyword evidence="13" id="KW-0157">Chromophore</keyword>
<evidence type="ECO:0000256" key="5">
    <source>
        <dbReference type="ARBA" id="ARBA00022606"/>
    </source>
</evidence>
<dbReference type="EMBL" id="JAUTWS010000066">
    <property type="protein sequence ID" value="MDO9713015.1"/>
    <property type="molecule type" value="Genomic_DNA"/>
</dbReference>
<evidence type="ECO:0000256" key="14">
    <source>
        <dbReference type="ARBA" id="ARBA00023026"/>
    </source>
</evidence>
<dbReference type="InterPro" id="IPR035965">
    <property type="entry name" value="PAS-like_dom_sf"/>
</dbReference>
<feature type="domain" description="PAC" evidence="17">
    <location>
        <begin position="105"/>
        <end position="159"/>
    </location>
</feature>
<dbReference type="SMART" id="SM00091">
    <property type="entry name" value="PAS"/>
    <property type="match status" value="1"/>
</dbReference>
<keyword evidence="4" id="KW-0597">Phosphoprotein</keyword>
<evidence type="ECO:0000256" key="9">
    <source>
        <dbReference type="ARBA" id="ARBA00022737"/>
    </source>
</evidence>
<dbReference type="SUPFAM" id="SSF55785">
    <property type="entry name" value="PYP-like sensor domain (PAS domain)"/>
    <property type="match status" value="1"/>
</dbReference>
<keyword evidence="15" id="KW-0675">Receptor</keyword>
<dbReference type="InterPro" id="IPR001610">
    <property type="entry name" value="PAC"/>
</dbReference>
<name>A0ABT9EAD4_9PROT</name>
<dbReference type="SMART" id="SM00086">
    <property type="entry name" value="PAC"/>
    <property type="match status" value="1"/>
</dbReference>
<gene>
    <name evidence="18" type="ORF">Q7A36_32100</name>
</gene>